<name>A0A318T0D5_9RHOB</name>
<comment type="caution">
    <text evidence="2">The sequence shown here is derived from an EMBL/GenBank/DDBJ whole genome shotgun (WGS) entry which is preliminary data.</text>
</comment>
<dbReference type="InterPro" id="IPR009506">
    <property type="entry name" value="YjiS-like"/>
</dbReference>
<dbReference type="RefSeq" id="WP_110813075.1">
    <property type="nucleotide sequence ID" value="NZ_QJTE01000001.1"/>
</dbReference>
<accession>A0A318T0D5</accession>
<sequence>MRPAISLPDAPHRRATHKPLAVLLARWRERARSRRQLSLLEPHLMRDIGIDHVEMRGEALKPFWRS</sequence>
<dbReference type="Pfam" id="PF06568">
    <property type="entry name" value="YjiS-like"/>
    <property type="match status" value="1"/>
</dbReference>
<keyword evidence="3" id="KW-1185">Reference proteome</keyword>
<evidence type="ECO:0000313" key="2">
    <source>
        <dbReference type="EMBL" id="PYE86079.1"/>
    </source>
</evidence>
<proteinExistence type="predicted"/>
<feature type="domain" description="YjiS-like" evidence="1">
    <location>
        <begin position="23"/>
        <end position="51"/>
    </location>
</feature>
<dbReference type="EMBL" id="QJTE01000001">
    <property type="protein sequence ID" value="PYE86079.1"/>
    <property type="molecule type" value="Genomic_DNA"/>
</dbReference>
<reference evidence="2 3" key="1">
    <citation type="submission" date="2018-06" db="EMBL/GenBank/DDBJ databases">
        <title>Genomic Encyclopedia of Type Strains, Phase III (KMG-III): the genomes of soil and plant-associated and newly described type strains.</title>
        <authorList>
            <person name="Whitman W."/>
        </authorList>
    </citation>
    <scope>NUCLEOTIDE SEQUENCE [LARGE SCALE GENOMIC DNA]</scope>
    <source>
        <strain evidence="2 3">CECT 9025</strain>
    </source>
</reference>
<dbReference type="Proteomes" id="UP000248311">
    <property type="component" value="Unassembled WGS sequence"/>
</dbReference>
<protein>
    <submittedName>
        <fullName evidence="2">Uncharacterized protein YjiS (DUF1127 family)</fullName>
    </submittedName>
</protein>
<evidence type="ECO:0000313" key="3">
    <source>
        <dbReference type="Proteomes" id="UP000248311"/>
    </source>
</evidence>
<evidence type="ECO:0000259" key="1">
    <source>
        <dbReference type="Pfam" id="PF06568"/>
    </source>
</evidence>
<organism evidence="2 3">
    <name type="scientific">Pseudoroseicyclus aestuarii</name>
    <dbReference type="NCBI Taxonomy" id="1795041"/>
    <lineage>
        <taxon>Bacteria</taxon>
        <taxon>Pseudomonadati</taxon>
        <taxon>Pseudomonadota</taxon>
        <taxon>Alphaproteobacteria</taxon>
        <taxon>Rhodobacterales</taxon>
        <taxon>Paracoccaceae</taxon>
        <taxon>Pseudoroseicyclus</taxon>
    </lineage>
</organism>
<dbReference type="AlphaFoldDB" id="A0A318T0D5"/>
<gene>
    <name evidence="2" type="ORF">DFP88_101754</name>
</gene>